<dbReference type="GeneID" id="301090106"/>
<dbReference type="RefSeq" id="WP_020965342.1">
    <property type="nucleotide sequence ID" value="NC_022097.1"/>
</dbReference>
<gene>
    <name evidence="1" type="ORF">TPE_1548</name>
</gene>
<dbReference type="OrthoDB" id="9810361at2"/>
<protein>
    <recommendedName>
        <fullName evidence="3">YkgJ family cysteine cluster protein</fullName>
    </recommendedName>
</protein>
<dbReference type="PANTHER" id="PTHR35866">
    <property type="entry name" value="PUTATIVE-RELATED"/>
    <property type="match status" value="1"/>
</dbReference>
<dbReference type="Pfam" id="PF03692">
    <property type="entry name" value="CxxCxxCC"/>
    <property type="match status" value="1"/>
</dbReference>
<evidence type="ECO:0008006" key="3">
    <source>
        <dbReference type="Google" id="ProtNLM"/>
    </source>
</evidence>
<dbReference type="AlphaFoldDB" id="S6A061"/>
<name>S6A061_9SPIR</name>
<proteinExistence type="predicted"/>
<evidence type="ECO:0000313" key="2">
    <source>
        <dbReference type="Proteomes" id="UP000015620"/>
    </source>
</evidence>
<dbReference type="HOGENOM" id="CLU_125010_1_0_12"/>
<dbReference type="STRING" id="1291379.TPE_1548"/>
<sequence length="150" mass="17358">MDNTFRKNGLKFSCTQCSACCRLAPGFVFLSEKDLALLLNWSSMTRENFITVYCRWVCHSDGFEYLSLREKSNYDCILWKNGCTAYEFRPLQCSAFPFWHSLVNDKNTWNEGCDDCPGMGKGKLHSSEEIQRILDKQEQEPAIRRKIGST</sequence>
<accession>S6A061</accession>
<dbReference type="KEGG" id="tped:TPE_1548"/>
<organism evidence="1 2">
    <name type="scientific">Treponema pedis str. T A4</name>
    <dbReference type="NCBI Taxonomy" id="1291379"/>
    <lineage>
        <taxon>Bacteria</taxon>
        <taxon>Pseudomonadati</taxon>
        <taxon>Spirochaetota</taxon>
        <taxon>Spirochaetia</taxon>
        <taxon>Spirochaetales</taxon>
        <taxon>Treponemataceae</taxon>
        <taxon>Treponema</taxon>
    </lineage>
</organism>
<evidence type="ECO:0000313" key="1">
    <source>
        <dbReference type="EMBL" id="AGT44043.1"/>
    </source>
</evidence>
<dbReference type="PATRIC" id="fig|1291379.3.peg.1532"/>
<dbReference type="PANTHER" id="PTHR35866:SF1">
    <property type="entry name" value="YKGJ FAMILY CYSTEINE CLUSTER PROTEIN"/>
    <property type="match status" value="1"/>
</dbReference>
<dbReference type="EMBL" id="CP004120">
    <property type="protein sequence ID" value="AGT44043.1"/>
    <property type="molecule type" value="Genomic_DNA"/>
</dbReference>
<dbReference type="InterPro" id="IPR005358">
    <property type="entry name" value="Puta_zinc/iron-chelating_dom"/>
</dbReference>
<keyword evidence="2" id="KW-1185">Reference proteome</keyword>
<dbReference type="Proteomes" id="UP000015620">
    <property type="component" value="Chromosome"/>
</dbReference>
<reference evidence="1 2" key="1">
    <citation type="journal article" date="2013" name="PLoS ONE">
        <title>Genome-Wide Relatedness of Treponema pedis, from Gingiva and Necrotic Skin Lesions of Pigs, with the Human Oral Pathogen Treponema denticola.</title>
        <authorList>
            <person name="Svartstrom O."/>
            <person name="Mushtaq M."/>
            <person name="Pringle M."/>
            <person name="Segerman B."/>
        </authorList>
    </citation>
    <scope>NUCLEOTIDE SEQUENCE [LARGE SCALE GENOMIC DNA]</scope>
    <source>
        <strain evidence="1">T A4</strain>
    </source>
</reference>